<gene>
    <name evidence="2" type="ORF">O9H85_09915</name>
</gene>
<evidence type="ECO:0000256" key="1">
    <source>
        <dbReference type="SAM" id="MobiDB-lite"/>
    </source>
</evidence>
<dbReference type="EMBL" id="JAQAGZ010000005">
    <property type="protein sequence ID" value="MCZ8512724.1"/>
    <property type="molecule type" value="Genomic_DNA"/>
</dbReference>
<evidence type="ECO:0000313" key="2">
    <source>
        <dbReference type="EMBL" id="MCZ8512724.1"/>
    </source>
</evidence>
<accession>A0ABT4Q783</accession>
<feature type="compositionally biased region" description="Polar residues" evidence="1">
    <location>
        <begin position="9"/>
        <end position="19"/>
    </location>
</feature>
<feature type="region of interest" description="Disordered" evidence="1">
    <location>
        <begin position="1"/>
        <end position="23"/>
    </location>
</feature>
<evidence type="ECO:0000313" key="3">
    <source>
        <dbReference type="Proteomes" id="UP001527882"/>
    </source>
</evidence>
<keyword evidence="3" id="KW-1185">Reference proteome</keyword>
<organism evidence="2 3">
    <name type="scientific">Paenibacillus gyeongsangnamensis</name>
    <dbReference type="NCBI Taxonomy" id="3388067"/>
    <lineage>
        <taxon>Bacteria</taxon>
        <taxon>Bacillati</taxon>
        <taxon>Bacillota</taxon>
        <taxon>Bacilli</taxon>
        <taxon>Bacillales</taxon>
        <taxon>Paenibacillaceae</taxon>
        <taxon>Paenibacillus</taxon>
    </lineage>
</organism>
<reference evidence="2 3" key="1">
    <citation type="submission" date="2022-12" db="EMBL/GenBank/DDBJ databases">
        <title>Draft genome sequence of Paenibacillus sp. dW9.</title>
        <authorList>
            <person name="Choi E.-W."/>
            <person name="Kim D.-U."/>
        </authorList>
    </citation>
    <scope>NUCLEOTIDE SEQUENCE [LARGE SCALE GENOMIC DNA]</scope>
    <source>
        <strain evidence="3">dW9</strain>
    </source>
</reference>
<protein>
    <submittedName>
        <fullName evidence="2">Uncharacterized protein</fullName>
    </submittedName>
</protein>
<comment type="caution">
    <text evidence="2">The sequence shown here is derived from an EMBL/GenBank/DDBJ whole genome shotgun (WGS) entry which is preliminary data.</text>
</comment>
<sequence length="66" mass="7395">MNLRLWQQPAGNSKDQSNGVGTGYGTMNVHRRIQLHYGDAYGLRYLEVSEGTCVEVVLPCRLEPSE</sequence>
<dbReference type="Proteomes" id="UP001527882">
    <property type="component" value="Unassembled WGS sequence"/>
</dbReference>
<proteinExistence type="predicted"/>
<name>A0ABT4Q783_9BACL</name>